<dbReference type="EMBL" id="GHBP01001501">
    <property type="protein sequence ID" value="NDJ92766.1"/>
    <property type="molecule type" value="Transcribed_RNA"/>
</dbReference>
<name>A0A6G3MFP7_HENSL</name>
<keyword evidence="5" id="KW-0010">Activator</keyword>
<dbReference type="GO" id="GO:0016592">
    <property type="term" value="C:mediator complex"/>
    <property type="evidence" value="ECO:0007669"/>
    <property type="project" value="InterPro"/>
</dbReference>
<comment type="subunit">
    <text evidence="5">Component of the Mediator complex.</text>
</comment>
<protein>
    <recommendedName>
        <fullName evidence="5">Mediator of RNA polymerase II transcription subunit 7</fullName>
    </recommendedName>
</protein>
<dbReference type="GO" id="GO:0070847">
    <property type="term" value="C:core mediator complex"/>
    <property type="evidence" value="ECO:0007669"/>
    <property type="project" value="TreeGrafter"/>
</dbReference>
<evidence type="ECO:0000256" key="2">
    <source>
        <dbReference type="ARBA" id="ARBA00023015"/>
    </source>
</evidence>
<keyword evidence="3 5" id="KW-0804">Transcription</keyword>
<comment type="similarity">
    <text evidence="5">Belongs to the Mediator complex subunit 7 family.</text>
</comment>
<dbReference type="Pfam" id="PF05983">
    <property type="entry name" value="Med7"/>
    <property type="match status" value="1"/>
</dbReference>
<reference evidence="6" key="1">
    <citation type="submission" date="2018-11" db="EMBL/GenBank/DDBJ databases">
        <title>Henneguya salminicola genome and transcriptome.</title>
        <authorList>
            <person name="Yahalomi D."/>
            <person name="Atkinson S.D."/>
            <person name="Neuhof M."/>
            <person name="Chang E.S."/>
            <person name="Philippe H."/>
            <person name="Cartwright P."/>
            <person name="Bartholomew J.L."/>
            <person name="Huchon D."/>
        </authorList>
    </citation>
    <scope>NUCLEOTIDE SEQUENCE</scope>
    <source>
        <strain evidence="6">Hz1</strain>
        <tissue evidence="6">Whole</tissue>
    </source>
</reference>
<evidence type="ECO:0000256" key="3">
    <source>
        <dbReference type="ARBA" id="ARBA00023163"/>
    </source>
</evidence>
<evidence type="ECO:0000256" key="5">
    <source>
        <dbReference type="RuleBase" id="RU364060"/>
    </source>
</evidence>
<dbReference type="PANTHER" id="PTHR21428:SF11">
    <property type="entry name" value="MEDIATOR OF RNA POLYMERASE II TRANSCRIPTION SUBUNIT 7"/>
    <property type="match status" value="1"/>
</dbReference>
<dbReference type="GO" id="GO:0003712">
    <property type="term" value="F:transcription coregulator activity"/>
    <property type="evidence" value="ECO:0007669"/>
    <property type="project" value="InterPro"/>
</dbReference>
<evidence type="ECO:0000256" key="4">
    <source>
        <dbReference type="ARBA" id="ARBA00023242"/>
    </source>
</evidence>
<keyword evidence="2 5" id="KW-0805">Transcription regulation</keyword>
<dbReference type="GO" id="GO:0006357">
    <property type="term" value="P:regulation of transcription by RNA polymerase II"/>
    <property type="evidence" value="ECO:0007669"/>
    <property type="project" value="InterPro"/>
</dbReference>
<comment type="subcellular location">
    <subcellularLocation>
        <location evidence="1 5">Nucleus</location>
    </subcellularLocation>
</comment>
<keyword evidence="4 5" id="KW-0539">Nucleus</keyword>
<comment type="function">
    <text evidence="5">Component of the Mediator complex, a coactivator involved in the regulated transcription of nearly all RNA polymerase II-dependent genes. Mediator functions as a bridge to convey information from gene-specific regulatory proteins to the basal RNA polymerase II transcription machinery.</text>
</comment>
<proteinExistence type="inferred from homology"/>
<dbReference type="SUPFAM" id="SSF140718">
    <property type="entry name" value="Mediator hinge subcomplex-like"/>
    <property type="match status" value="1"/>
</dbReference>
<dbReference type="AlphaFoldDB" id="A0A6G3MFP7"/>
<evidence type="ECO:0000313" key="6">
    <source>
        <dbReference type="EMBL" id="NDJ92766.1"/>
    </source>
</evidence>
<organism evidence="6">
    <name type="scientific">Henneguya salminicola</name>
    <name type="common">Myxosporean</name>
    <dbReference type="NCBI Taxonomy" id="69463"/>
    <lineage>
        <taxon>Eukaryota</taxon>
        <taxon>Metazoa</taxon>
        <taxon>Cnidaria</taxon>
        <taxon>Myxozoa</taxon>
        <taxon>Myxosporea</taxon>
        <taxon>Bivalvulida</taxon>
        <taxon>Platysporina</taxon>
        <taxon>Myxobolidae</taxon>
        <taxon>Henneguya</taxon>
    </lineage>
</organism>
<dbReference type="InterPro" id="IPR009244">
    <property type="entry name" value="Mediatior_Med7"/>
</dbReference>
<accession>A0A6G3MFP7</accession>
<dbReference type="PANTHER" id="PTHR21428">
    <property type="entry name" value="MEDIATOR OF RNA POLYMERASE II TRANSCRIPTION SUBUNIT 7"/>
    <property type="match status" value="1"/>
</dbReference>
<evidence type="ECO:0000256" key="1">
    <source>
        <dbReference type="ARBA" id="ARBA00004123"/>
    </source>
</evidence>
<dbReference type="InterPro" id="IPR037212">
    <property type="entry name" value="Med7/Med21-like"/>
</dbReference>
<sequence>MGTHAHTSFNMADEEVLELLFPLPPQHYYKNYKNENMKENTAPLPPPIIDRKYQCFGVPCDTNDTLIKPLETQGIQNLRSHANEYKVEMLKLNRSILFNFIDLIKIICNDPTDETLIVSPP</sequence>